<dbReference type="Gene3D" id="3.30.70.2450">
    <property type="match status" value="1"/>
</dbReference>
<name>A0A066UA28_9PSEU</name>
<dbReference type="Pfam" id="PF01494">
    <property type="entry name" value="FAD_binding_3"/>
    <property type="match status" value="1"/>
</dbReference>
<reference evidence="5 6" key="1">
    <citation type="submission" date="2014-05" db="EMBL/GenBank/DDBJ databases">
        <title>Draft genome sequence of Amycolatopsis rifamycinica DSM 46095.</title>
        <authorList>
            <person name="Lal R."/>
            <person name="Saxena A."/>
            <person name="Kumari R."/>
            <person name="Mukherjee U."/>
            <person name="Singh P."/>
            <person name="Sangwan N."/>
            <person name="Mahato N.K."/>
        </authorList>
    </citation>
    <scope>NUCLEOTIDE SEQUENCE [LARGE SCALE GENOMIC DNA]</scope>
    <source>
        <strain evidence="5 6">DSM 46095</strain>
    </source>
</reference>
<evidence type="ECO:0000313" key="6">
    <source>
        <dbReference type="Proteomes" id="UP000027345"/>
    </source>
</evidence>
<accession>A0A066UA28</accession>
<dbReference type="PANTHER" id="PTHR43004:SF19">
    <property type="entry name" value="BINDING MONOOXYGENASE, PUTATIVE (JCVI)-RELATED"/>
    <property type="match status" value="1"/>
</dbReference>
<dbReference type="STRING" id="287986.DV20_08150"/>
<dbReference type="EMBL" id="JMQI01000015">
    <property type="protein sequence ID" value="KDN22677.1"/>
    <property type="molecule type" value="Genomic_DNA"/>
</dbReference>
<evidence type="ECO:0000259" key="4">
    <source>
        <dbReference type="Pfam" id="PF01494"/>
    </source>
</evidence>
<dbReference type="eggNOG" id="COG0654">
    <property type="taxonomic scope" value="Bacteria"/>
</dbReference>
<organism evidence="5 6">
    <name type="scientific">Amycolatopsis rifamycinica</name>
    <dbReference type="NCBI Taxonomy" id="287986"/>
    <lineage>
        <taxon>Bacteria</taxon>
        <taxon>Bacillati</taxon>
        <taxon>Actinomycetota</taxon>
        <taxon>Actinomycetes</taxon>
        <taxon>Pseudonocardiales</taxon>
        <taxon>Pseudonocardiaceae</taxon>
        <taxon>Amycolatopsis</taxon>
    </lineage>
</organism>
<sequence>MMFDVVIVGGGPVGLFLACELKLAGIDPVVLERLPSANQADKAHGLTGQVVRLLDHRGLFERCGGTGSPTPAPAFYFGAMPLPLAVLGPDNPMYFLQINQRDLERVFGERAAELGVDVRREHEVSSLAQTEDHVELVTVAPGGRRDELRARFVVGCDGGHSLVRKQAGIAFPGIVNEHVVSRTALIAPTRQFSRASGGQSRHTLGGRVLIDGFGEIDGSFHRTERGVVSIGLFDPEHPLVNTIEWEDHPEGDFPGPGTPMTLAELEASVERVLGARVSLAPPPDGSPTLLRRLCGRNTRLAQRYRDRRVFLAGDAAHVHAASGGPGLNLGLQDAANLAWKLAAELHDWAPGPLLDSYEPESRALGERVFLQSQAQTALMAPGSAVTALRELFAAMLANRENVRLIAALLAGADVRYDMGEPDPVAPTGWFAPNLDLVTESGRPHRLAELCRDARPLLLDLSGDAGLAAAVAPWSDRVARVAARAATPPAPALLIRPDGYVAWAGADTDGLRAALGRWFGPPRPMAEAGERHRQQGTTRG</sequence>
<dbReference type="Gene3D" id="3.50.50.60">
    <property type="entry name" value="FAD/NAD(P)-binding domain"/>
    <property type="match status" value="2"/>
</dbReference>
<dbReference type="AlphaFoldDB" id="A0A066UA28"/>
<dbReference type="InterPro" id="IPR002938">
    <property type="entry name" value="FAD-bd"/>
</dbReference>
<comment type="cofactor">
    <cofactor evidence="1">
        <name>FAD</name>
        <dbReference type="ChEBI" id="CHEBI:57692"/>
    </cofactor>
</comment>
<dbReference type="PANTHER" id="PTHR43004">
    <property type="entry name" value="TRK SYSTEM POTASSIUM UPTAKE PROTEIN"/>
    <property type="match status" value="1"/>
</dbReference>
<keyword evidence="3" id="KW-0274">FAD</keyword>
<feature type="domain" description="FAD-binding" evidence="4">
    <location>
        <begin position="3"/>
        <end position="369"/>
    </location>
</feature>
<dbReference type="SUPFAM" id="SSF51905">
    <property type="entry name" value="FAD/NAD(P)-binding domain"/>
    <property type="match status" value="1"/>
</dbReference>
<gene>
    <name evidence="5" type="ORF">DV20_08150</name>
</gene>
<dbReference type="InterPro" id="IPR050641">
    <property type="entry name" value="RIFMO-like"/>
</dbReference>
<dbReference type="Gene3D" id="3.40.30.120">
    <property type="match status" value="1"/>
</dbReference>
<dbReference type="GO" id="GO:0071949">
    <property type="term" value="F:FAD binding"/>
    <property type="evidence" value="ECO:0007669"/>
    <property type="project" value="InterPro"/>
</dbReference>
<keyword evidence="6" id="KW-1185">Reference proteome</keyword>
<proteinExistence type="predicted"/>
<dbReference type="GO" id="GO:0016709">
    <property type="term" value="F:oxidoreductase activity, acting on paired donors, with incorporation or reduction of molecular oxygen, NAD(P)H as one donor, and incorporation of one atom of oxygen"/>
    <property type="evidence" value="ECO:0007669"/>
    <property type="project" value="UniProtKB-ARBA"/>
</dbReference>
<evidence type="ECO:0000256" key="2">
    <source>
        <dbReference type="ARBA" id="ARBA00022630"/>
    </source>
</evidence>
<dbReference type="InterPro" id="IPR036188">
    <property type="entry name" value="FAD/NAD-bd_sf"/>
</dbReference>
<dbReference type="PRINTS" id="PR00420">
    <property type="entry name" value="RNGMNOXGNASE"/>
</dbReference>
<evidence type="ECO:0000313" key="5">
    <source>
        <dbReference type="EMBL" id="KDN22677.1"/>
    </source>
</evidence>
<keyword evidence="2" id="KW-0285">Flavoprotein</keyword>
<dbReference type="Pfam" id="PF21274">
    <property type="entry name" value="Rng_hyd_C"/>
    <property type="match status" value="1"/>
</dbReference>
<evidence type="ECO:0000256" key="1">
    <source>
        <dbReference type="ARBA" id="ARBA00001974"/>
    </source>
</evidence>
<evidence type="ECO:0000256" key="3">
    <source>
        <dbReference type="ARBA" id="ARBA00022827"/>
    </source>
</evidence>
<dbReference type="Proteomes" id="UP000027345">
    <property type="component" value="Unassembled WGS sequence"/>
</dbReference>
<protein>
    <recommendedName>
        <fullName evidence="4">FAD-binding domain-containing protein</fullName>
    </recommendedName>
</protein>
<comment type="caution">
    <text evidence="5">The sequence shown here is derived from an EMBL/GenBank/DDBJ whole genome shotgun (WGS) entry which is preliminary data.</text>
</comment>